<keyword evidence="1" id="KW-0472">Membrane</keyword>
<dbReference type="AlphaFoldDB" id="A0A517WQK4"/>
<gene>
    <name evidence="2" type="ORF">V202x_08990</name>
</gene>
<evidence type="ECO:0008006" key="4">
    <source>
        <dbReference type="Google" id="ProtNLM"/>
    </source>
</evidence>
<feature type="transmembrane region" description="Helical" evidence="1">
    <location>
        <begin position="68"/>
        <end position="95"/>
    </location>
</feature>
<name>A0A517WQK4_9PLAN</name>
<proteinExistence type="predicted"/>
<evidence type="ECO:0000313" key="3">
    <source>
        <dbReference type="Proteomes" id="UP000318384"/>
    </source>
</evidence>
<keyword evidence="3" id="KW-1185">Reference proteome</keyword>
<evidence type="ECO:0000256" key="1">
    <source>
        <dbReference type="SAM" id="Phobius"/>
    </source>
</evidence>
<feature type="transmembrane region" description="Helical" evidence="1">
    <location>
        <begin position="34"/>
        <end position="56"/>
    </location>
</feature>
<keyword evidence="1" id="KW-0812">Transmembrane</keyword>
<keyword evidence="1" id="KW-1133">Transmembrane helix</keyword>
<reference evidence="2 3" key="1">
    <citation type="submission" date="2019-03" db="EMBL/GenBank/DDBJ databases">
        <title>Deep-cultivation of Planctomycetes and their phenomic and genomic characterization uncovers novel biology.</title>
        <authorList>
            <person name="Wiegand S."/>
            <person name="Jogler M."/>
            <person name="Boedeker C."/>
            <person name="Pinto D."/>
            <person name="Vollmers J."/>
            <person name="Rivas-Marin E."/>
            <person name="Kohn T."/>
            <person name="Peeters S.H."/>
            <person name="Heuer A."/>
            <person name="Rast P."/>
            <person name="Oberbeckmann S."/>
            <person name="Bunk B."/>
            <person name="Jeske O."/>
            <person name="Meyerdierks A."/>
            <person name="Storesund J.E."/>
            <person name="Kallscheuer N."/>
            <person name="Luecker S."/>
            <person name="Lage O.M."/>
            <person name="Pohl T."/>
            <person name="Merkel B.J."/>
            <person name="Hornburger P."/>
            <person name="Mueller R.-W."/>
            <person name="Bruemmer F."/>
            <person name="Labrenz M."/>
            <person name="Spormann A.M."/>
            <person name="Op den Camp H."/>
            <person name="Overmann J."/>
            <person name="Amann R."/>
            <person name="Jetten M.S.M."/>
            <person name="Mascher T."/>
            <person name="Medema M.H."/>
            <person name="Devos D.P."/>
            <person name="Kaster A.-K."/>
            <person name="Ovreas L."/>
            <person name="Rohde M."/>
            <person name="Galperin M.Y."/>
            <person name="Jogler C."/>
        </authorList>
    </citation>
    <scope>NUCLEOTIDE SEQUENCE [LARGE SCALE GENOMIC DNA]</scope>
    <source>
        <strain evidence="2 3">V202</strain>
    </source>
</reference>
<dbReference type="Proteomes" id="UP000318384">
    <property type="component" value="Chromosome"/>
</dbReference>
<organism evidence="2 3">
    <name type="scientific">Gimesia aquarii</name>
    <dbReference type="NCBI Taxonomy" id="2527964"/>
    <lineage>
        <taxon>Bacteria</taxon>
        <taxon>Pseudomonadati</taxon>
        <taxon>Planctomycetota</taxon>
        <taxon>Planctomycetia</taxon>
        <taxon>Planctomycetales</taxon>
        <taxon>Planctomycetaceae</taxon>
        <taxon>Gimesia</taxon>
    </lineage>
</organism>
<protein>
    <recommendedName>
        <fullName evidence="4">DUF304 domain-containing protein</fullName>
    </recommendedName>
</protein>
<sequence length="185" mass="20863">MCWLSSLGKSRHLLGKEPMKEKPIAKFKLSFKRMYLVVMAYAIPGFLLVVIADAAVCGVENMNFSGTLITVLGTIIGMAVIAVALVALVVLVPYYKVSVYKDRIGCRDFWGFYREQKWSEAENVRPFTYLFGLKVAILQSRSNNIWIPMFLTDMNGFRTLVSELASPDSALAEYLTQNEQQEIDT</sequence>
<dbReference type="EMBL" id="CP037422">
    <property type="protein sequence ID" value="QDU07541.1"/>
    <property type="molecule type" value="Genomic_DNA"/>
</dbReference>
<evidence type="ECO:0000313" key="2">
    <source>
        <dbReference type="EMBL" id="QDU07541.1"/>
    </source>
</evidence>
<accession>A0A517WQK4</accession>